<evidence type="ECO:0000259" key="23">
    <source>
        <dbReference type="Pfam" id="PF12781"/>
    </source>
</evidence>
<feature type="domain" description="Dynein heavy chain ATP-binding dynein motor region" evidence="23">
    <location>
        <begin position="3083"/>
        <end position="3307"/>
    </location>
</feature>
<dbReference type="InterPro" id="IPR042222">
    <property type="entry name" value="Dynein_2_N"/>
</dbReference>
<evidence type="ECO:0000259" key="25">
    <source>
        <dbReference type="Pfam" id="PF18198"/>
    </source>
</evidence>
<evidence type="ECO:0000256" key="14">
    <source>
        <dbReference type="ARBA" id="ARBA00023212"/>
    </source>
</evidence>
<dbReference type="GO" id="GO:0008569">
    <property type="term" value="F:minus-end-directed microtubule motor activity"/>
    <property type="evidence" value="ECO:0007669"/>
    <property type="project" value="InterPro"/>
</dbReference>
<dbReference type="Pfam" id="PF12780">
    <property type="entry name" value="AAA_8"/>
    <property type="match status" value="1"/>
</dbReference>
<dbReference type="FunFam" id="3.40.50.300:FF:000049">
    <property type="entry name" value="Dynein, axonemal, heavy chain 5"/>
    <property type="match status" value="1"/>
</dbReference>
<dbReference type="Pfam" id="PF22597">
    <property type="entry name" value="DYN_lid"/>
    <property type="match status" value="1"/>
</dbReference>
<dbReference type="OrthoDB" id="447173at2759"/>
<feature type="region of interest" description="Disordered" evidence="17">
    <location>
        <begin position="1"/>
        <end position="29"/>
    </location>
</feature>
<dbReference type="Gene3D" id="1.10.8.710">
    <property type="match status" value="1"/>
</dbReference>
<dbReference type="FunFam" id="1.20.920.20:FF:000001">
    <property type="entry name" value="dynein heavy chain 2, axonemal"/>
    <property type="match status" value="1"/>
</dbReference>
<feature type="compositionally biased region" description="Low complexity" evidence="17">
    <location>
        <begin position="14"/>
        <end position="29"/>
    </location>
</feature>
<feature type="coiled-coil region" evidence="16">
    <location>
        <begin position="764"/>
        <end position="835"/>
    </location>
</feature>
<proteinExistence type="inferred from homology"/>
<evidence type="ECO:0000259" key="24">
    <source>
        <dbReference type="Pfam" id="PF17852"/>
    </source>
</evidence>
<dbReference type="InterPro" id="IPR035699">
    <property type="entry name" value="AAA_6"/>
</dbReference>
<dbReference type="InterPro" id="IPR042228">
    <property type="entry name" value="Dynein_linker_3"/>
</dbReference>
<dbReference type="InterPro" id="IPR041466">
    <property type="entry name" value="Dynein_AAA5_ext"/>
</dbReference>
<evidence type="ECO:0000256" key="17">
    <source>
        <dbReference type="SAM" id="MobiDB-lite"/>
    </source>
</evidence>
<dbReference type="FunFam" id="1.10.8.1220:FF:000001">
    <property type="entry name" value="Dynein axonemal heavy chain 5"/>
    <property type="match status" value="1"/>
</dbReference>
<evidence type="ECO:0000256" key="12">
    <source>
        <dbReference type="ARBA" id="ARBA00023069"/>
    </source>
</evidence>
<dbReference type="GO" id="GO:0051959">
    <property type="term" value="F:dynein light intermediate chain binding"/>
    <property type="evidence" value="ECO:0007669"/>
    <property type="project" value="InterPro"/>
</dbReference>
<feature type="domain" description="Dynein heavy chain AAA module D4" evidence="22">
    <location>
        <begin position="2433"/>
        <end position="2691"/>
    </location>
</feature>
<dbReference type="InterPro" id="IPR041658">
    <property type="entry name" value="AAA_lid_11"/>
</dbReference>
<feature type="domain" description="Dynein heavy chain coiled coil stalk" evidence="21">
    <location>
        <begin position="2708"/>
        <end position="3053"/>
    </location>
</feature>
<feature type="domain" description="Dynein heavy chain linker" evidence="19">
    <location>
        <begin position="849"/>
        <end position="1254"/>
    </location>
</feature>
<dbReference type="EMBL" id="JWZX01003178">
    <property type="protein sequence ID" value="KOO23572.1"/>
    <property type="molecule type" value="Genomic_DNA"/>
</dbReference>
<keyword evidence="13" id="KW-0505">Motor protein</keyword>
<evidence type="ECO:0000256" key="4">
    <source>
        <dbReference type="ARBA" id="ARBA00022490"/>
    </source>
</evidence>
<dbReference type="FunFam" id="3.40.50.300:FF:002141">
    <property type="entry name" value="Dynein heavy chain"/>
    <property type="match status" value="1"/>
</dbReference>
<evidence type="ECO:0000256" key="2">
    <source>
        <dbReference type="ARBA" id="ARBA00004430"/>
    </source>
</evidence>
<evidence type="ECO:0000256" key="10">
    <source>
        <dbReference type="ARBA" id="ARBA00023017"/>
    </source>
</evidence>
<dbReference type="Gene3D" id="1.20.140.100">
    <property type="entry name" value="Dynein heavy chain, N-terminal domain 2"/>
    <property type="match status" value="1"/>
</dbReference>
<dbReference type="Pfam" id="PF08393">
    <property type="entry name" value="DHC_N2"/>
    <property type="match status" value="1"/>
</dbReference>
<dbReference type="Gene3D" id="6.10.140.1060">
    <property type="match status" value="1"/>
</dbReference>
<feature type="domain" description="Dynein 2 heavy chain 1 cytoplasmic ATPase lid" evidence="27">
    <location>
        <begin position="2274"/>
        <end position="2362"/>
    </location>
</feature>
<keyword evidence="4" id="KW-0963">Cytoplasm</keyword>
<dbReference type="Pfam" id="PF12777">
    <property type="entry name" value="MT"/>
    <property type="match status" value="1"/>
</dbReference>
<dbReference type="Gene3D" id="1.20.920.30">
    <property type="match status" value="1"/>
</dbReference>
<dbReference type="Pfam" id="PF18199">
    <property type="entry name" value="Dynein_C"/>
    <property type="match status" value="1"/>
</dbReference>
<dbReference type="FunFam" id="3.10.490.20:FF:000001">
    <property type="entry name" value="dynein heavy chain 7, axonemal"/>
    <property type="match status" value="1"/>
</dbReference>
<gene>
    <name evidence="28" type="ORF">Ctob_009806</name>
</gene>
<dbReference type="InterPro" id="IPR004273">
    <property type="entry name" value="Dynein_heavy_D6_P-loop"/>
</dbReference>
<dbReference type="Gene3D" id="1.20.1270.280">
    <property type="match status" value="1"/>
</dbReference>
<evidence type="ECO:0000256" key="6">
    <source>
        <dbReference type="ARBA" id="ARBA00022737"/>
    </source>
</evidence>
<evidence type="ECO:0000259" key="26">
    <source>
        <dbReference type="Pfam" id="PF18199"/>
    </source>
</evidence>
<feature type="domain" description="Dynein heavy chain hydrolytic ATP-binding dynein motor region" evidence="20">
    <location>
        <begin position="1402"/>
        <end position="1728"/>
    </location>
</feature>
<dbReference type="FunFam" id="1.10.8.710:FF:000004">
    <property type="entry name" value="Dynein axonemal heavy chain 6"/>
    <property type="match status" value="1"/>
</dbReference>
<evidence type="ECO:0000259" key="22">
    <source>
        <dbReference type="Pfam" id="PF12780"/>
    </source>
</evidence>
<evidence type="ECO:0000313" key="28">
    <source>
        <dbReference type="EMBL" id="KOO23572.1"/>
    </source>
</evidence>
<keyword evidence="7" id="KW-0547">Nucleotide-binding</keyword>
<dbReference type="Gene3D" id="3.10.490.20">
    <property type="match status" value="1"/>
</dbReference>
<dbReference type="Pfam" id="PF17852">
    <property type="entry name" value="Dynein_AAA_lid"/>
    <property type="match status" value="1"/>
</dbReference>
<dbReference type="InterPro" id="IPR042219">
    <property type="entry name" value="AAA_lid_11_sf"/>
</dbReference>
<dbReference type="Pfam" id="PF12775">
    <property type="entry name" value="AAA_7"/>
    <property type="match status" value="1"/>
</dbReference>
<dbReference type="GO" id="GO:0005874">
    <property type="term" value="C:microtubule"/>
    <property type="evidence" value="ECO:0007669"/>
    <property type="project" value="UniProtKB-KW"/>
</dbReference>
<dbReference type="Gene3D" id="1.20.920.20">
    <property type="match status" value="1"/>
</dbReference>
<dbReference type="InterPro" id="IPR013602">
    <property type="entry name" value="Dynein_heavy_linker"/>
</dbReference>
<dbReference type="InterPro" id="IPR043160">
    <property type="entry name" value="Dynein_C_barrel"/>
</dbReference>
<evidence type="ECO:0000256" key="9">
    <source>
        <dbReference type="ARBA" id="ARBA00022846"/>
    </source>
</evidence>
<dbReference type="Gene3D" id="1.10.8.720">
    <property type="entry name" value="Region D6 of dynein motor"/>
    <property type="match status" value="1"/>
</dbReference>
<feature type="domain" description="Dynein heavy chain region D6 P-loop" evidence="18">
    <location>
        <begin position="3552"/>
        <end position="3664"/>
    </location>
</feature>
<dbReference type="GO" id="GO:0031514">
    <property type="term" value="C:motile cilium"/>
    <property type="evidence" value="ECO:0007669"/>
    <property type="project" value="UniProtKB-SubCell"/>
</dbReference>
<evidence type="ECO:0000256" key="16">
    <source>
        <dbReference type="SAM" id="Coils"/>
    </source>
</evidence>
<dbReference type="FunFam" id="3.20.180.20:FF:000003">
    <property type="entry name" value="Dynein heavy chain 12, axonemal"/>
    <property type="match status" value="1"/>
</dbReference>
<keyword evidence="12" id="KW-0969">Cilium</keyword>
<accession>A0A0M0JB46</accession>
<dbReference type="Pfam" id="PF03028">
    <property type="entry name" value="Dynein_heavy"/>
    <property type="match status" value="1"/>
</dbReference>
<dbReference type="GO" id="GO:0005524">
    <property type="term" value="F:ATP binding"/>
    <property type="evidence" value="ECO:0007669"/>
    <property type="project" value="UniProtKB-KW"/>
</dbReference>
<sequence>MPSPQPNRKGGGAAAVAASPASPTSPSKSVEAILAEKRAAAEALQAVANNLHAELLKRGIDALVPQPGHSGSKVRLPLQHFDNLSLESMPPDEWVKRSRRAYGKRANAVLLVPLADEPGYSQLLPGRVVDYDAATGLFKASPSGVDGRILEDLEQQLPRLSVMFLLEKVETFAQRVADAYKSRDECEAALLFSFYVKNMPTADVRTLNESQVARLLERALTTMRLRASTVDPNPLVDEVKLDYAHSVNGMLLHEGLQRPPLSEKPFAKHLLPPPPPPVPELGVIQIAENLSPLSKPSFTAISSLVMPQVVLALQAAQTECLQLQRLSLFNLSLAHTVRLDDFEQLQTQHTVRTTQFLVESWQKAIKTVVVKAMSGVDPEKWDAPCPPPATFTDGDDDDDGAAKGTDQISAADFLLEQSLMSSGAVEQTNLVELPRPDTRAFRLMRAVNLRMADAIRYMGQDSMRTYCAFLSEHFARRGVLLEPDNLPYLPLFMLDVKTDGGVLDYSDTPSLFVTVVAQLLDDAISAIGDVREIDLFDKSVSVPLTLHPLSTVSAGEDEVRDLRDGLVAQAEDSIVALAEFLDSMRAHEELLQRDEAAYVRAFEESKKDPPSLAELKDKVAAERAHKAQLEAQLPNRVLIGTYLVNTETLKATILDKFDRTCELLLQLICERARAMSADVMAKFEEMFGQLQEQPKDIEKLTEISEFIATVQTASEELQADIDKMTEHYEVLEELQFETPQEDFTARWETFHWPLRLKLKQEECYKMMEEDRQLFNKEMEQQQQQFDLAVAELAERVSEFGKHTDLGRITKVVAMVKDIEKALKDFEERAATFNKREALFNKDATDYEILQRINKDFEPYRDMWINAAEWQKWARDWLDGPMINLDPDAVERDYTNSSRVMAKATKTFKDSPVGNIAKQIKAEMDVFRPFLPVVTSLRNPGMRDRHWEALTADLGMPLKVDDVFTLRTATDTMKLHEPKTLERVQKVCERALKEYTIEKALNDMEAAWQPQDFEVMAYRNTGTSVIKLSEEVNTLLDDNIVLTQQFSFSPYKGPFEERIADWERRLRLVQEVTSEWLGCQRNWMYLQPIFDSEDIQRQLPAEAKRFSNVDRLWRKTLDRVGKAPKIIAFCNDDELLEQWIKSNNELERVQKNLSDYLETKRAAFARFYFLSNDELISILSQTKDPNAVQPHLRKCFEAVFAVTMKGKDCAMTDMISPEKEVVPFVTTIYPKGSVEVWMGVIEEMMRLSVRKLVEDALGEYKVQQRGAFMLSHSSQAAIAISSFYWTLGIEENMNRAGSKGVEDYYQEMLGQLKELSLLVRTKLNKLQNKVMSALIVIEVHARDVVERLIEGKCSAISDFEWVSQLRYYWENTPNSPAMKDWGGRRNLGEQNMIVRMVQCNYPYGYEYLGASARLVVTPLTDRCYMTLMGAMHIKLGGAPAGPAGTGKTESVKDLAKALAKQCVVFNCSDGLDYKAMGKFFKGLSTAGAWACFDEFNRIDIEVLSVVAQQMLTIVNACIQEKEWFDFEGTNVKLDSTTSNFITMNPGYAGRSELPDNLKALYRPMAMMVPDYALIAEIRLFSFGFDKSKPLAQKLVGTFRLSSEQLSSQDHYDFGMRAVNTVIQAAGNLKKDYPEMEEDLQMLRAMRDSNLPKFLRDDILLFRAIIKDLFPGVVEPNAVYAKLEAELASVAKEMGLQVPVDFTVKCIQLYEMTTVRHGMMTVGPSGGGKTKVLRVLQSAMSRCKDDKGEWISGFEKVRVYKLNPKSITMNQLYGSFDLATGEWTDGIGAVLIRHISQPDTNETGVTQENIKWMMFDGPVDAIWIENMNTVLDDNKKLCLNSGEIIPLAETNRVMFEVEDLSVASPATVSRCGMIYIEPAYLLPDRLKPESATSTPLIKSWLEALKNPLDKHAAALSSLFNQYIVPMTELLRLEMRQPIAAVMPNTVMGVMRLIDCLFLPYMIDPNAEPNPEADKAKIEAMPKLIEPLFFMALIWGVGGTTDEAGRAKFDVTLRDLIKKNGTKVGLPPGDTVYDYTYIAETSTWAKWGTIITPYEIPQKTDFQAEYPSLIVPTTASVCYTYLLDTLLKGKKHTLVVGSTGTAKTVVVQQKLTRGLEQKYLGSGPLPGFEPIMMAFAAQTSANQTQDILDSKFDKRRQGVDKDTGLQYTMWGPMLGKQFAIFIDDFNMPKRETYGAQPPIEIVRQLVEGGWYDRKIFRMRQIVDCTLIGAMGPPGGGRQIMSNRMIRHMHMLTFTDLSSNEISMIFSTITSAFMKFTFGDELVSVAGQVVQATVAIYQAALGYLRPTPAKPHYTFNLRDVSKVVQGVLMADKRAKKEGTKMEDIVRIWVHESSRVFSDRLINDEDRKWFLEQVKDQTQAAFKKGYSSIVSVDDGKLLYCDFLQSADPTIYEEVTDLARLSQKMNESLGEYNEMNVPMNLVLFADAISHVCRISRVLRQPSGNCLLLGVGGSGRQSLTRLACHLADFKCFQIEITKNYRTLEWREDLKTVLRMAGIELRPVVFLFVDTQITDEIFLENINNILSAGEVPNLFEDADMGPIFDKMTPLCLQAGVPANKTNLSSMFIKMCKKFLKIVLAMSPLGDDYANRIRQFPSLINCSTIDWFSPWPPEALQAVARTLMVKEAEQNDAKTFDGIVDMCTFMHNSVRVKSQAFLEEMRRYNYVTSTSYLELINVIKLVVVLRADKLNMKLRGLTVGLDKLKATKTIIADLKQKLADNQPVLERTKVEVGEQQIQIAKDKEDAQVVKAEAEVSSAAANKKSAECAGIKASAEAGLAEALPALDAAVKCLAKLDKSQIVEVKALKKPPEGVRTTLMAVAIMFEIKSVKIPDPDNPQKKIDDYWGPASKMLNDLGPDKFKQALIDFDKDNISPKVIANIDPVCAMETFTPEAIVKVSVACEAMCLWVHAMRKYYYVALEVEPKRKQLAAAEIELGEATASKRAAEAKLDAVTKRVAALEAALKAAVEKMASLEAEVAKCTVQLVNADKLILGLSGEAKSWEEMVVVLKEQVQNVTGDVLVCAGAISYMGPFTAPYRASLTSEWLAQLKKVGIRYTADCSLNKILADPVKVRQWNMDGLPADAFSVENGIIMSITKRWPLMIDPQGQANRFLKLSQAKMQIKTVKASDSAKKVVQTLEMAIRLGTPMLIENVVESLDPFLDPVLANQTYKDSSGSLVIKLGENVIPFHSDFKFALTTVIPNPHYAPEVSVKVALLNFAITQGGLEDQLLVSTVETERPDLAEKKAELVVQSAANKAKLQELQDEILYLLANSQGDILDDTNLIDTLGVSKVTTDEINIAVAEAEIAEKEIDETRAKYIPVAVRAAILFFCIADLAMVDPMYQYSLNWFKQLFVEGIRKAPASEDLNVRIENLNNFETYLLYTNICRSIFEEHKLMFSFLLAIKIQMGYNKVDPGEWRFLLSGGKLNDLSKKPDADWLTPGVWLEFINLAQLPAFRGIDDHVASNLEAWRKVYDSVNPQLDQFPAPWQAKCDVMGRMLVLRALRPDKCVPAVQLYVEAMLGRRFIEPPPFDLAAAFGDSSVSLPLIFILVSGADPVKGLIQYAELSGMGEKIDYISLGQGQGPKAEALIKGGKDGGRWVLLMNCHLFVSWMPQLEREVEGIDPNKTDPSFRLWLTSMPSAKFPVSVLQNGVKMTNEPPKGLRANLRATFAAIPEEVFESTKRPADWRKIMFGLLLHCAVILERRKFGPLGWNIPYQFTDGDRDMVIKQTEMLVNDYDEIPYKVITSLTTEVNYGGRVTDSWDRRTSNALLIPFCNIDVTKPDYKFSANGIYRSIPGETKEDYMKYLNDLPVNAPPEIFGLHDNAEITCAVNETKNLFNVVLSLQPRASSGGGKSREQLLDELAKDIFEQMPAPFNLEKVSDAYPTTYTESMNTVLQQECIRYNKVINKVSASLRDVRKGLKGEVVMTAELDAMGTSLFNNQVPEMWAKVAYPSLKPLASWVPDLLKRIGYIQLWFDEGKPPSFWISGFYFPQAFITGVMQNHARKYQLPIDTITYGYDMRDETVEQIKISGPADDGAFIYGLFIEGARWDMKSHLLAESRPKELFTELPLIHLLPVANRKRPEGGFYFCPVYKTSSRFGVLSTTGHSTNFVMSIEIPSNVPQEHWIKRGTAALSMLNF</sequence>
<evidence type="ECO:0000256" key="3">
    <source>
        <dbReference type="ARBA" id="ARBA00008887"/>
    </source>
</evidence>
<dbReference type="SUPFAM" id="SSF52540">
    <property type="entry name" value="P-loop containing nucleoside triphosphate hydrolases"/>
    <property type="match status" value="4"/>
</dbReference>
<dbReference type="FunFam" id="1.20.58.1120:FF:000001">
    <property type="entry name" value="dynein heavy chain 2, axonemal"/>
    <property type="match status" value="1"/>
</dbReference>
<comment type="caution">
    <text evidence="28">The sequence shown here is derived from an EMBL/GenBank/DDBJ whole genome shotgun (WGS) entry which is preliminary data.</text>
</comment>
<dbReference type="Proteomes" id="UP000037460">
    <property type="component" value="Unassembled WGS sequence"/>
</dbReference>
<evidence type="ECO:0000259" key="18">
    <source>
        <dbReference type="Pfam" id="PF03028"/>
    </source>
</evidence>
<feature type="region of interest" description="Disordered" evidence="17">
    <location>
        <begin position="379"/>
        <end position="403"/>
    </location>
</feature>
<evidence type="ECO:0000256" key="13">
    <source>
        <dbReference type="ARBA" id="ARBA00023175"/>
    </source>
</evidence>
<dbReference type="InterPro" id="IPR026983">
    <property type="entry name" value="DHC"/>
</dbReference>
<evidence type="ECO:0000256" key="7">
    <source>
        <dbReference type="ARBA" id="ARBA00022741"/>
    </source>
</evidence>
<evidence type="ECO:0000259" key="27">
    <source>
        <dbReference type="Pfam" id="PF22597"/>
    </source>
</evidence>
<evidence type="ECO:0000256" key="8">
    <source>
        <dbReference type="ARBA" id="ARBA00022840"/>
    </source>
</evidence>
<dbReference type="Pfam" id="PF18198">
    <property type="entry name" value="AAA_lid_11"/>
    <property type="match status" value="1"/>
</dbReference>
<evidence type="ECO:0000259" key="20">
    <source>
        <dbReference type="Pfam" id="PF12774"/>
    </source>
</evidence>
<feature type="coiled-coil region" evidence="16">
    <location>
        <begin position="2939"/>
        <end position="2994"/>
    </location>
</feature>
<dbReference type="Pfam" id="PF12774">
    <property type="entry name" value="AAA_6"/>
    <property type="match status" value="1"/>
</dbReference>
<keyword evidence="11 16" id="KW-0175">Coiled coil</keyword>
<keyword evidence="15" id="KW-0966">Cell projection</keyword>
<dbReference type="FunFam" id="1.20.1270.280:FF:000001">
    <property type="entry name" value="dynein heavy chain 7, axonemal"/>
    <property type="match status" value="1"/>
</dbReference>
<feature type="domain" description="Dynein heavy chain AAA lid" evidence="25">
    <location>
        <begin position="3696"/>
        <end position="3834"/>
    </location>
</feature>
<dbReference type="GO" id="GO:0045505">
    <property type="term" value="F:dynein intermediate chain binding"/>
    <property type="evidence" value="ECO:0007669"/>
    <property type="project" value="InterPro"/>
</dbReference>
<dbReference type="GO" id="GO:0005930">
    <property type="term" value="C:axoneme"/>
    <property type="evidence" value="ECO:0007669"/>
    <property type="project" value="UniProtKB-SubCell"/>
</dbReference>
<dbReference type="Gene3D" id="1.20.58.1120">
    <property type="match status" value="1"/>
</dbReference>
<comment type="similarity">
    <text evidence="3">Belongs to the dynein heavy chain family.</text>
</comment>
<dbReference type="InterPro" id="IPR024317">
    <property type="entry name" value="Dynein_heavy_chain_D4_dom"/>
</dbReference>
<dbReference type="PANTHER" id="PTHR22878">
    <property type="entry name" value="DYNEIN HEAVY CHAIN 6, AXONEMAL-LIKE-RELATED"/>
    <property type="match status" value="1"/>
</dbReference>
<dbReference type="FunFam" id="1.20.140.100:FF:000004">
    <property type="entry name" value="Dynein axonemal heavy chain 6"/>
    <property type="match status" value="1"/>
</dbReference>
<dbReference type="InterPro" id="IPR035706">
    <property type="entry name" value="AAA_9"/>
</dbReference>
<dbReference type="GO" id="GO:0030286">
    <property type="term" value="C:dynein complex"/>
    <property type="evidence" value="ECO:0007669"/>
    <property type="project" value="UniProtKB-KW"/>
</dbReference>
<keyword evidence="5" id="KW-0493">Microtubule</keyword>
<dbReference type="Pfam" id="PF12781">
    <property type="entry name" value="AAA_9"/>
    <property type="match status" value="1"/>
</dbReference>
<dbReference type="Gene3D" id="1.10.8.1220">
    <property type="match status" value="1"/>
</dbReference>
<dbReference type="FunFam" id="1.10.8.720:FF:000001">
    <property type="entry name" value="dynein heavy chain 7, axonemal"/>
    <property type="match status" value="1"/>
</dbReference>
<protein>
    <submittedName>
        <fullName evidence="28">Dynein heavy chain</fullName>
    </submittedName>
</protein>
<dbReference type="Gene3D" id="3.40.50.300">
    <property type="entry name" value="P-loop containing nucleotide triphosphate hydrolases"/>
    <property type="match status" value="5"/>
</dbReference>
<dbReference type="InterPro" id="IPR043157">
    <property type="entry name" value="Dynein_AAA1S"/>
</dbReference>
<name>A0A0M0JB46_9EUKA</name>
<evidence type="ECO:0000256" key="11">
    <source>
        <dbReference type="ARBA" id="ARBA00023054"/>
    </source>
</evidence>
<comment type="subcellular location">
    <subcellularLocation>
        <location evidence="1">Cell projection</location>
        <location evidence="1">Cilium</location>
        <location evidence="1">Flagellum</location>
    </subcellularLocation>
    <subcellularLocation>
        <location evidence="2">Cytoplasm</location>
        <location evidence="2">Cytoskeleton</location>
        <location evidence="2">Cilium axoneme</location>
    </subcellularLocation>
</comment>
<organism evidence="28 29">
    <name type="scientific">Chrysochromulina tobinii</name>
    <dbReference type="NCBI Taxonomy" id="1460289"/>
    <lineage>
        <taxon>Eukaryota</taxon>
        <taxon>Haptista</taxon>
        <taxon>Haptophyta</taxon>
        <taxon>Prymnesiophyceae</taxon>
        <taxon>Prymnesiales</taxon>
        <taxon>Chrysochromulinaceae</taxon>
        <taxon>Chrysochromulina</taxon>
    </lineage>
</organism>
<reference evidence="29" key="1">
    <citation type="journal article" date="2015" name="PLoS Genet.">
        <title>Genome Sequence and Transcriptome Analyses of Chrysochromulina tobin: Metabolic Tools for Enhanced Algal Fitness in the Prominent Order Prymnesiales (Haptophyceae).</title>
        <authorList>
            <person name="Hovde B.T."/>
            <person name="Deodato C.R."/>
            <person name="Hunsperger H.M."/>
            <person name="Ryken S.A."/>
            <person name="Yost W."/>
            <person name="Jha R.K."/>
            <person name="Patterson J."/>
            <person name="Monnat R.J. Jr."/>
            <person name="Barlow S.B."/>
            <person name="Starkenburg S.R."/>
            <person name="Cattolico R.A."/>
        </authorList>
    </citation>
    <scope>NUCLEOTIDE SEQUENCE</scope>
    <source>
        <strain evidence="29">CCMP291</strain>
    </source>
</reference>
<keyword evidence="10" id="KW-0243">Dynein</keyword>
<evidence type="ECO:0000259" key="21">
    <source>
        <dbReference type="Pfam" id="PF12777"/>
    </source>
</evidence>
<dbReference type="InterPro" id="IPR027417">
    <property type="entry name" value="P-loop_NTPase"/>
</dbReference>
<evidence type="ECO:0000256" key="1">
    <source>
        <dbReference type="ARBA" id="ARBA00004230"/>
    </source>
</evidence>
<dbReference type="PANTHER" id="PTHR22878:SF73">
    <property type="entry name" value="DYNEIN AXONEMAL HEAVY CHAIN 1"/>
    <property type="match status" value="1"/>
</dbReference>
<keyword evidence="29" id="KW-1185">Reference proteome</keyword>
<dbReference type="GO" id="GO:0003341">
    <property type="term" value="P:cilium movement"/>
    <property type="evidence" value="ECO:0007669"/>
    <property type="project" value="UniProtKB-ARBA"/>
</dbReference>
<keyword evidence="6" id="KW-0677">Repeat</keyword>
<feature type="domain" description="Dynein heavy chain C-terminal" evidence="26">
    <location>
        <begin position="3841"/>
        <end position="4143"/>
    </location>
</feature>
<evidence type="ECO:0000259" key="19">
    <source>
        <dbReference type="Pfam" id="PF08393"/>
    </source>
</evidence>
<evidence type="ECO:0000313" key="29">
    <source>
        <dbReference type="Proteomes" id="UP000037460"/>
    </source>
</evidence>
<dbReference type="Gene3D" id="1.10.472.130">
    <property type="match status" value="1"/>
</dbReference>
<dbReference type="FunFam" id="1.20.920.30:FF:000005">
    <property type="entry name" value="Dynein, axonemal, heavy chain 2"/>
    <property type="match status" value="1"/>
</dbReference>
<dbReference type="Gene3D" id="3.20.180.20">
    <property type="entry name" value="Dynein heavy chain, N-terminal domain 2"/>
    <property type="match status" value="1"/>
</dbReference>
<dbReference type="Gene3D" id="1.10.287.2620">
    <property type="match status" value="1"/>
</dbReference>
<dbReference type="InterPro" id="IPR024743">
    <property type="entry name" value="Dynein_HC_stalk"/>
</dbReference>
<keyword evidence="14" id="KW-0206">Cytoskeleton</keyword>
<dbReference type="InterPro" id="IPR041228">
    <property type="entry name" value="Dynein_C"/>
</dbReference>
<dbReference type="FunFam" id="3.40.50.300:FF:000044">
    <property type="entry name" value="Dynein heavy chain 5, axonemal"/>
    <property type="match status" value="1"/>
</dbReference>
<evidence type="ECO:0000256" key="15">
    <source>
        <dbReference type="ARBA" id="ARBA00023273"/>
    </source>
</evidence>
<evidence type="ECO:0000256" key="5">
    <source>
        <dbReference type="ARBA" id="ARBA00022701"/>
    </source>
</evidence>
<dbReference type="InterPro" id="IPR054354">
    <property type="entry name" value="DYNC2H1-like_lid"/>
</dbReference>
<feature type="domain" description="Dynein heavy chain AAA 5 extension" evidence="24">
    <location>
        <begin position="1913"/>
        <end position="2044"/>
    </location>
</feature>
<keyword evidence="9" id="KW-0282">Flagellum</keyword>
<dbReference type="FunFam" id="3.40.50.300:FF:000362">
    <property type="entry name" value="Dynein, axonemal, heavy chain 6"/>
    <property type="match status" value="1"/>
</dbReference>
<keyword evidence="8" id="KW-0067">ATP-binding</keyword>